<name>A0A973A8D4_9GAMM</name>
<sequence length="74" mass="7695">MAGVPLGVARQVIDEAQSVLVEKGRKFSGVSYTQASTVQASTVQASTVQASIANAETILGGTQSYAYASLDTQW</sequence>
<evidence type="ECO:0000313" key="2">
    <source>
        <dbReference type="Proteomes" id="UP000754644"/>
    </source>
</evidence>
<reference evidence="1" key="1">
    <citation type="submission" date="2020-05" db="EMBL/GenBank/DDBJ databases">
        <title>Sulfur intermediates as new biogeochemical hubs in an aquatic model microbial ecosystem.</title>
        <authorList>
            <person name="Vigneron A."/>
        </authorList>
    </citation>
    <scope>NUCLEOTIDE SEQUENCE</scope>
    <source>
        <strain evidence="1">Bin.250</strain>
    </source>
</reference>
<protein>
    <submittedName>
        <fullName evidence="1">Uncharacterized protein</fullName>
    </submittedName>
</protein>
<dbReference type="EMBL" id="JABMOJ010000166">
    <property type="protein sequence ID" value="NQV64618.1"/>
    <property type="molecule type" value="Genomic_DNA"/>
</dbReference>
<organism evidence="1 2">
    <name type="scientific">SAR86 cluster bacterium</name>
    <dbReference type="NCBI Taxonomy" id="2030880"/>
    <lineage>
        <taxon>Bacteria</taxon>
        <taxon>Pseudomonadati</taxon>
        <taxon>Pseudomonadota</taxon>
        <taxon>Gammaproteobacteria</taxon>
        <taxon>SAR86 cluster</taxon>
    </lineage>
</organism>
<accession>A0A973A8D4</accession>
<proteinExistence type="predicted"/>
<dbReference type="AlphaFoldDB" id="A0A973A8D4"/>
<gene>
    <name evidence="1" type="ORF">HQ497_04560</name>
</gene>
<evidence type="ECO:0000313" key="1">
    <source>
        <dbReference type="EMBL" id="NQV64618.1"/>
    </source>
</evidence>
<dbReference type="Proteomes" id="UP000754644">
    <property type="component" value="Unassembled WGS sequence"/>
</dbReference>
<comment type="caution">
    <text evidence="1">The sequence shown here is derived from an EMBL/GenBank/DDBJ whole genome shotgun (WGS) entry which is preliminary data.</text>
</comment>